<organism evidence="1 2">
    <name type="scientific">Variovorax ginsengisoli</name>
    <dbReference type="NCBI Taxonomy" id="363844"/>
    <lineage>
        <taxon>Bacteria</taxon>
        <taxon>Pseudomonadati</taxon>
        <taxon>Pseudomonadota</taxon>
        <taxon>Betaproteobacteria</taxon>
        <taxon>Burkholderiales</taxon>
        <taxon>Comamonadaceae</taxon>
        <taxon>Variovorax</taxon>
    </lineage>
</organism>
<reference evidence="1" key="1">
    <citation type="submission" date="2023-06" db="EMBL/GenBank/DDBJ databases">
        <authorList>
            <person name="Jiang Y."/>
            <person name="Liu Q."/>
        </authorList>
    </citation>
    <scope>NUCLEOTIDE SEQUENCE</scope>
    <source>
        <strain evidence="1">CGMCC 1.12090</strain>
    </source>
</reference>
<proteinExistence type="predicted"/>
<name>A0ABT8S757_9BURK</name>
<accession>A0ABT8S757</accession>
<dbReference type="EMBL" id="JAUKVY010000015">
    <property type="protein sequence ID" value="MDO1534749.1"/>
    <property type="molecule type" value="Genomic_DNA"/>
</dbReference>
<protein>
    <submittedName>
        <fullName evidence="1">Uncharacterized protein</fullName>
    </submittedName>
</protein>
<comment type="caution">
    <text evidence="1">The sequence shown here is derived from an EMBL/GenBank/DDBJ whole genome shotgun (WGS) entry which is preliminary data.</text>
</comment>
<gene>
    <name evidence="1" type="ORF">Q2T77_20865</name>
</gene>
<evidence type="ECO:0000313" key="2">
    <source>
        <dbReference type="Proteomes" id="UP001169027"/>
    </source>
</evidence>
<dbReference type="Proteomes" id="UP001169027">
    <property type="component" value="Unassembled WGS sequence"/>
</dbReference>
<evidence type="ECO:0000313" key="1">
    <source>
        <dbReference type="EMBL" id="MDO1534749.1"/>
    </source>
</evidence>
<keyword evidence="2" id="KW-1185">Reference proteome</keyword>
<sequence length="69" mass="7682">MNTYPTSSQATGVARTLSKRIPCTIVVYQTSEREFVTARSNDRVSGLIQGVYRDGYLLPPAHRVELPGR</sequence>
<dbReference type="RefSeq" id="WP_286523014.1">
    <property type="nucleotide sequence ID" value="NZ_JAUJZH010000015.1"/>
</dbReference>